<accession>A0ABX1WK10</accession>
<comment type="caution">
    <text evidence="1">The sequence shown here is derived from an EMBL/GenBank/DDBJ whole genome shotgun (WGS) entry which is preliminary data.</text>
</comment>
<protein>
    <submittedName>
        <fullName evidence="1">Uncharacterized protein</fullName>
    </submittedName>
</protein>
<gene>
    <name evidence="1" type="ORF">HMH06_04050</name>
</gene>
<dbReference type="Proteomes" id="UP000580344">
    <property type="component" value="Unassembled WGS sequence"/>
</dbReference>
<name>A0ABX1WK10_9FLAO</name>
<dbReference type="RefSeq" id="WP_171622336.1">
    <property type="nucleotide sequence ID" value="NZ_CP053698.1"/>
</dbReference>
<reference evidence="1 2" key="1">
    <citation type="submission" date="2020-05" db="EMBL/GenBank/DDBJ databases">
        <title>Tigecycline resistant gene in Empedobacter stercoris.</title>
        <authorList>
            <person name="Chen Y."/>
            <person name="Cheng Y."/>
            <person name="Zhou K."/>
        </authorList>
    </citation>
    <scope>NUCLEOTIDE SEQUENCE [LARGE SCALE GENOMIC DNA]</scope>
    <source>
        <strain evidence="1 2">ES202</strain>
    </source>
</reference>
<evidence type="ECO:0000313" key="1">
    <source>
        <dbReference type="EMBL" id="NOJ75019.1"/>
    </source>
</evidence>
<evidence type="ECO:0000313" key="2">
    <source>
        <dbReference type="Proteomes" id="UP000580344"/>
    </source>
</evidence>
<dbReference type="EMBL" id="JABFOQ010000005">
    <property type="protein sequence ID" value="NOJ75019.1"/>
    <property type="molecule type" value="Genomic_DNA"/>
</dbReference>
<sequence>MKTYLFLIILIFSNIVFSQNISKKEFKKNINNSMNDSYNDEIITDNRDSIFYKSENLKIYNNSLAKAKFQFCHTIAFRFLKKKRVSLIDCQTCNEPTFAM</sequence>
<keyword evidence="2" id="KW-1185">Reference proteome</keyword>
<organism evidence="1 2">
    <name type="scientific">Empedobacter stercoris</name>
    <dbReference type="NCBI Taxonomy" id="1628248"/>
    <lineage>
        <taxon>Bacteria</taxon>
        <taxon>Pseudomonadati</taxon>
        <taxon>Bacteroidota</taxon>
        <taxon>Flavobacteriia</taxon>
        <taxon>Flavobacteriales</taxon>
        <taxon>Weeksellaceae</taxon>
        <taxon>Empedobacter</taxon>
    </lineage>
</organism>
<proteinExistence type="predicted"/>